<evidence type="ECO:0000256" key="5">
    <source>
        <dbReference type="ARBA" id="ARBA00022679"/>
    </source>
</evidence>
<comment type="subcellular location">
    <subcellularLocation>
        <location evidence="1">Nucleus</location>
        <location evidence="1">Nucleolus</location>
    </subcellularLocation>
</comment>
<keyword evidence="7" id="KW-0687">Ribonucleoprotein</keyword>
<dbReference type="SUPFAM" id="SSF52418">
    <property type="entry name" value="Nucleoside phosphorylase/phosphoribosyltransferase catalytic domain"/>
    <property type="match status" value="1"/>
</dbReference>
<keyword evidence="4" id="KW-0328">Glycosyltransferase</keyword>
<keyword evidence="5" id="KW-0808">Transferase</keyword>
<evidence type="ECO:0000256" key="3">
    <source>
        <dbReference type="ARBA" id="ARBA00022552"/>
    </source>
</evidence>
<keyword evidence="3" id="KW-0698">rRNA processing</keyword>
<name>A0ABR2S9T8_9ROSI</name>
<comment type="similarity">
    <text evidence="8">Belongs to the MPP10 family.</text>
</comment>
<evidence type="ECO:0000256" key="4">
    <source>
        <dbReference type="ARBA" id="ARBA00022676"/>
    </source>
</evidence>
<dbReference type="Pfam" id="PF04006">
    <property type="entry name" value="Mpp10"/>
    <property type="match status" value="1"/>
</dbReference>
<evidence type="ECO:0000256" key="1">
    <source>
        <dbReference type="ARBA" id="ARBA00004604"/>
    </source>
</evidence>
<dbReference type="Pfam" id="PF00591">
    <property type="entry name" value="Glycos_transf_3"/>
    <property type="match status" value="1"/>
</dbReference>
<evidence type="ECO:0000313" key="11">
    <source>
        <dbReference type="Proteomes" id="UP001396334"/>
    </source>
</evidence>
<evidence type="ECO:0000313" key="10">
    <source>
        <dbReference type="EMBL" id="KAK9021991.1"/>
    </source>
</evidence>
<protein>
    <recommendedName>
        <fullName evidence="9">Glycosyl transferase family 3 domain-containing protein</fullName>
    </recommendedName>
</protein>
<dbReference type="PANTHER" id="PTHR17039:SF0">
    <property type="entry name" value="U3 SMALL NUCLEOLAR RIBONUCLEOPROTEIN PROTEIN MPP10"/>
    <property type="match status" value="1"/>
</dbReference>
<organism evidence="10 11">
    <name type="scientific">Hibiscus sabdariffa</name>
    <name type="common">roselle</name>
    <dbReference type="NCBI Taxonomy" id="183260"/>
    <lineage>
        <taxon>Eukaryota</taxon>
        <taxon>Viridiplantae</taxon>
        <taxon>Streptophyta</taxon>
        <taxon>Embryophyta</taxon>
        <taxon>Tracheophyta</taxon>
        <taxon>Spermatophyta</taxon>
        <taxon>Magnoliopsida</taxon>
        <taxon>eudicotyledons</taxon>
        <taxon>Gunneridae</taxon>
        <taxon>Pentapetalae</taxon>
        <taxon>rosids</taxon>
        <taxon>malvids</taxon>
        <taxon>Malvales</taxon>
        <taxon>Malvaceae</taxon>
        <taxon>Malvoideae</taxon>
        <taxon>Hibiscus</taxon>
    </lineage>
</organism>
<dbReference type="InterPro" id="IPR012173">
    <property type="entry name" value="Mpp10"/>
</dbReference>
<proteinExistence type="inferred from homology"/>
<dbReference type="PANTHER" id="PTHR17039">
    <property type="entry name" value="U3 SMALL NUCLEOLAR RIBONUCLEOPROTEIN PROTEIN MPP10"/>
    <property type="match status" value="1"/>
</dbReference>
<evidence type="ECO:0000259" key="9">
    <source>
        <dbReference type="Pfam" id="PF00591"/>
    </source>
</evidence>
<comment type="caution">
    <text evidence="10">The sequence shown here is derived from an EMBL/GenBank/DDBJ whole genome shotgun (WGS) entry which is preliminary data.</text>
</comment>
<dbReference type="Proteomes" id="UP001396334">
    <property type="component" value="Unassembled WGS sequence"/>
</dbReference>
<evidence type="ECO:0000256" key="2">
    <source>
        <dbReference type="ARBA" id="ARBA00022517"/>
    </source>
</evidence>
<keyword evidence="6" id="KW-0539">Nucleus</keyword>
<keyword evidence="2" id="KW-0690">Ribosome biogenesis</keyword>
<dbReference type="InterPro" id="IPR035902">
    <property type="entry name" value="Nuc_phospho_transferase"/>
</dbReference>
<evidence type="ECO:0000256" key="6">
    <source>
        <dbReference type="ARBA" id="ARBA00023242"/>
    </source>
</evidence>
<reference evidence="10 11" key="1">
    <citation type="journal article" date="2024" name="G3 (Bethesda)">
        <title>Genome assembly of Hibiscus sabdariffa L. provides insights into metabolisms of medicinal natural products.</title>
        <authorList>
            <person name="Kim T."/>
        </authorList>
    </citation>
    <scope>NUCLEOTIDE SEQUENCE [LARGE SCALE GENOMIC DNA]</scope>
    <source>
        <strain evidence="10">TK-2024</strain>
        <tissue evidence="10">Old leaves</tissue>
    </source>
</reference>
<evidence type="ECO:0000256" key="8">
    <source>
        <dbReference type="ARBA" id="ARBA00029455"/>
    </source>
</evidence>
<sequence length="212" mass="23057">MLFKKLCLKLDAFSHFHFTHKPVVEDMSIQTNVPALAMEEIAPMALSDAAMLAPEEVYSGKGDIKEEAELMKAERKRRRANKKRKFKEVFPANDLMHSFSLAYNSSANGLLRVAEAAKRMGKKPRDNTTYLQDGKDSVGEAWDGGRQGRHRVVGLARAMIKHALKVEGLNDAVDIVGTGGDGANTVNISTGSLILAAACGAKVARVTDNPSF</sequence>
<dbReference type="Gene3D" id="3.40.1030.10">
    <property type="entry name" value="Nucleoside phosphorylase/phosphoribosyltransferase catalytic domain"/>
    <property type="match status" value="1"/>
</dbReference>
<gene>
    <name evidence="10" type="ORF">V6N11_011950</name>
</gene>
<evidence type="ECO:0000256" key="7">
    <source>
        <dbReference type="ARBA" id="ARBA00023274"/>
    </source>
</evidence>
<dbReference type="InterPro" id="IPR000312">
    <property type="entry name" value="Glycosyl_Trfase_fam3"/>
</dbReference>
<feature type="domain" description="Glycosyl transferase family 3" evidence="9">
    <location>
        <begin position="170"/>
        <end position="206"/>
    </location>
</feature>
<dbReference type="EMBL" id="JBBPBN010000016">
    <property type="protein sequence ID" value="KAK9021991.1"/>
    <property type="molecule type" value="Genomic_DNA"/>
</dbReference>
<accession>A0ABR2S9T8</accession>
<keyword evidence="11" id="KW-1185">Reference proteome</keyword>